<evidence type="ECO:0000256" key="1">
    <source>
        <dbReference type="SAM" id="Phobius"/>
    </source>
</evidence>
<keyword evidence="5" id="KW-1185">Reference proteome</keyword>
<gene>
    <name evidence="3" type="ORF">HF989_02595</name>
    <name evidence="2" type="ORF">JOF50_000605</name>
</gene>
<evidence type="ECO:0000313" key="4">
    <source>
        <dbReference type="Proteomes" id="UP000554284"/>
    </source>
</evidence>
<dbReference type="Proteomes" id="UP000554284">
    <property type="component" value="Unassembled WGS sequence"/>
</dbReference>
<keyword evidence="1" id="KW-0472">Membrane</keyword>
<dbReference type="AlphaFoldDB" id="A0A7X6LQ39"/>
<organism evidence="3 4">
    <name type="scientific">Corynebacterium mucifaciens</name>
    <dbReference type="NCBI Taxonomy" id="57171"/>
    <lineage>
        <taxon>Bacteria</taxon>
        <taxon>Bacillati</taxon>
        <taxon>Actinomycetota</taxon>
        <taxon>Actinomycetes</taxon>
        <taxon>Mycobacteriales</taxon>
        <taxon>Corynebacteriaceae</taxon>
        <taxon>Corynebacterium</taxon>
    </lineage>
</organism>
<dbReference type="Proteomes" id="UP001549139">
    <property type="component" value="Unassembled WGS sequence"/>
</dbReference>
<protein>
    <submittedName>
        <fullName evidence="3">Uncharacterized protein</fullName>
    </submittedName>
</protein>
<evidence type="ECO:0000313" key="5">
    <source>
        <dbReference type="Proteomes" id="UP001549139"/>
    </source>
</evidence>
<feature type="transmembrane region" description="Helical" evidence="1">
    <location>
        <begin position="240"/>
        <end position="265"/>
    </location>
</feature>
<name>A0A7X6LQ39_9CORY</name>
<reference evidence="3 4" key="1">
    <citation type="submission" date="2020-04" db="EMBL/GenBank/DDBJ databases">
        <title>MicrobeNet Type strains.</title>
        <authorList>
            <person name="Nicholson A.C."/>
        </authorList>
    </citation>
    <scope>NUCLEOTIDE SEQUENCE [LARGE SCALE GENOMIC DNA]</scope>
    <source>
        <strain evidence="3 4">ATCC 700355</strain>
    </source>
</reference>
<comment type="caution">
    <text evidence="3">The sequence shown here is derived from an EMBL/GenBank/DDBJ whole genome shotgun (WGS) entry which is preliminary data.</text>
</comment>
<accession>A0A7X6LQ39</accession>
<dbReference type="RefSeq" id="WP_168683796.1">
    <property type="nucleotide sequence ID" value="NZ_JAAXPF010000002.1"/>
</dbReference>
<dbReference type="EMBL" id="JAAXPF010000002">
    <property type="protein sequence ID" value="NKY68263.1"/>
    <property type="molecule type" value="Genomic_DNA"/>
</dbReference>
<keyword evidence="1" id="KW-1133">Transmembrane helix</keyword>
<reference evidence="2 5" key="2">
    <citation type="submission" date="2024-06" db="EMBL/GenBank/DDBJ databases">
        <title>Sequencing the genomes of 1000 actinobacteria strains.</title>
        <authorList>
            <person name="Klenk H.-P."/>
        </authorList>
    </citation>
    <scope>NUCLEOTIDE SEQUENCE [LARGE SCALE GENOMIC DNA]</scope>
    <source>
        <strain evidence="2 5">DSM 44265</strain>
    </source>
</reference>
<feature type="transmembrane region" description="Helical" evidence="1">
    <location>
        <begin position="170"/>
        <end position="192"/>
    </location>
</feature>
<sequence length="294" mass="33141">MQTWSLDHPQYGLIEVRVGFDRDFAAEEPDWPGDETEKEGALATAESSLRERIKLWADNPSERMEVRVSGVVQHRYNGVASARLPLFREDAHDTLATPTGLGTDRNEPHLKLLASGLDELLSVEFRDGSTVVEFDPPEGSRGARRREVMESSELKRALIPMAEGIGKGGWALVILILGPLVSRLLGWLAQFLPEWELPRWRLPDWQLPHIDLPVPDLPQMRLPLPHIDVPSPALPEVPEWVLWLVEYSKIWVPVVIGVVVGALALRNHRRSEKEKAAWQHYQAAGTITPEERAN</sequence>
<keyword evidence="1" id="KW-0812">Transmembrane</keyword>
<evidence type="ECO:0000313" key="2">
    <source>
        <dbReference type="EMBL" id="MET3943806.1"/>
    </source>
</evidence>
<evidence type="ECO:0000313" key="3">
    <source>
        <dbReference type="EMBL" id="NKY68263.1"/>
    </source>
</evidence>
<dbReference type="EMBL" id="JBEPNZ010000001">
    <property type="protein sequence ID" value="MET3943806.1"/>
    <property type="molecule type" value="Genomic_DNA"/>
</dbReference>
<proteinExistence type="predicted"/>